<name>A0A0E9TRJ4_ANGAN</name>
<dbReference type="AlphaFoldDB" id="A0A0E9TRJ4"/>
<reference evidence="1" key="1">
    <citation type="submission" date="2014-11" db="EMBL/GenBank/DDBJ databases">
        <authorList>
            <person name="Amaro Gonzalez C."/>
        </authorList>
    </citation>
    <scope>NUCLEOTIDE SEQUENCE</scope>
</reference>
<protein>
    <submittedName>
        <fullName evidence="1">Uncharacterized protein</fullName>
    </submittedName>
</protein>
<dbReference type="EMBL" id="GBXM01052381">
    <property type="protein sequence ID" value="JAH56196.1"/>
    <property type="molecule type" value="Transcribed_RNA"/>
</dbReference>
<accession>A0A0E9TRJ4</accession>
<proteinExistence type="predicted"/>
<sequence length="21" mass="2456">MLISYQKENTDAAVYRFVYSG</sequence>
<organism evidence="1">
    <name type="scientific">Anguilla anguilla</name>
    <name type="common">European freshwater eel</name>
    <name type="synonym">Muraena anguilla</name>
    <dbReference type="NCBI Taxonomy" id="7936"/>
    <lineage>
        <taxon>Eukaryota</taxon>
        <taxon>Metazoa</taxon>
        <taxon>Chordata</taxon>
        <taxon>Craniata</taxon>
        <taxon>Vertebrata</taxon>
        <taxon>Euteleostomi</taxon>
        <taxon>Actinopterygii</taxon>
        <taxon>Neopterygii</taxon>
        <taxon>Teleostei</taxon>
        <taxon>Anguilliformes</taxon>
        <taxon>Anguillidae</taxon>
        <taxon>Anguilla</taxon>
    </lineage>
</organism>
<evidence type="ECO:0000313" key="1">
    <source>
        <dbReference type="EMBL" id="JAH56196.1"/>
    </source>
</evidence>
<dbReference type="EMBL" id="GBXM01047506">
    <property type="protein sequence ID" value="JAH61071.1"/>
    <property type="molecule type" value="Transcribed_RNA"/>
</dbReference>
<reference evidence="1" key="2">
    <citation type="journal article" date="2015" name="Fish Shellfish Immunol.">
        <title>Early steps in the European eel (Anguilla anguilla)-Vibrio vulnificus interaction in the gills: Role of the RtxA13 toxin.</title>
        <authorList>
            <person name="Callol A."/>
            <person name="Pajuelo D."/>
            <person name="Ebbesson L."/>
            <person name="Teles M."/>
            <person name="MacKenzie S."/>
            <person name="Amaro C."/>
        </authorList>
    </citation>
    <scope>NUCLEOTIDE SEQUENCE</scope>
</reference>